<dbReference type="PANTHER" id="PTHR23124">
    <property type="entry name" value="C-TYPE LECTIN DOMAIN-CONTAINING PROTEIN-RELATED-RELATED"/>
    <property type="match status" value="1"/>
</dbReference>
<comment type="caution">
    <text evidence="4">The sequence shown here is derived from an EMBL/GenBank/DDBJ whole genome shotgun (WGS) entry which is preliminary data.</text>
</comment>
<dbReference type="Proteomes" id="UP000835052">
    <property type="component" value="Unassembled WGS sequence"/>
</dbReference>
<feature type="region of interest" description="Disordered" evidence="1">
    <location>
        <begin position="198"/>
        <end position="248"/>
    </location>
</feature>
<dbReference type="OrthoDB" id="6727623at2759"/>
<sequence>MSATIFLFLCLPAALVAQTTYQCPDSTWKLFLRTGDRAWCIKYNDGRLIRDDAEKACRIQGGTLTGFENEEEFAYIRDTAFEAFKKFNLPDGGAYWLDGIRSPNCHGPNNNGCTRLNAFQWSNNLTQGTFAFTKCPAILTLIFRGGEENCVQGSFHYVLPDIRGHIFDFPCSEKDVKVGLSSHSAIHGYVCGTSAKKIGSKNEEEDCSPEDKEEEDCPAEDTEKGDCPSEESEGTRPSTASAQKLANQ</sequence>
<name>A0A8S1HRS0_9PELO</name>
<feature type="compositionally biased region" description="Acidic residues" evidence="1">
    <location>
        <begin position="203"/>
        <end position="220"/>
    </location>
</feature>
<evidence type="ECO:0000256" key="2">
    <source>
        <dbReference type="SAM" id="SignalP"/>
    </source>
</evidence>
<protein>
    <recommendedName>
        <fullName evidence="3">C-type lectin domain-containing protein</fullName>
    </recommendedName>
</protein>
<organism evidence="4 5">
    <name type="scientific">Caenorhabditis auriculariae</name>
    <dbReference type="NCBI Taxonomy" id="2777116"/>
    <lineage>
        <taxon>Eukaryota</taxon>
        <taxon>Metazoa</taxon>
        <taxon>Ecdysozoa</taxon>
        <taxon>Nematoda</taxon>
        <taxon>Chromadorea</taxon>
        <taxon>Rhabditida</taxon>
        <taxon>Rhabditina</taxon>
        <taxon>Rhabditomorpha</taxon>
        <taxon>Rhabditoidea</taxon>
        <taxon>Rhabditidae</taxon>
        <taxon>Peloderinae</taxon>
        <taxon>Caenorhabditis</taxon>
    </lineage>
</organism>
<dbReference type="AlphaFoldDB" id="A0A8S1HRS0"/>
<feature type="compositionally biased region" description="Polar residues" evidence="1">
    <location>
        <begin position="235"/>
        <end position="248"/>
    </location>
</feature>
<dbReference type="Gene3D" id="3.10.100.10">
    <property type="entry name" value="Mannose-Binding Protein A, subunit A"/>
    <property type="match status" value="1"/>
</dbReference>
<dbReference type="SMART" id="SM00034">
    <property type="entry name" value="CLECT"/>
    <property type="match status" value="1"/>
</dbReference>
<accession>A0A8S1HRS0</accession>
<keyword evidence="5" id="KW-1185">Reference proteome</keyword>
<feature type="chain" id="PRO_5035736441" description="C-type lectin domain-containing protein" evidence="2">
    <location>
        <begin position="18"/>
        <end position="248"/>
    </location>
</feature>
<gene>
    <name evidence="4" type="ORF">CAUJ_LOCUS13824</name>
</gene>
<dbReference type="InterPro" id="IPR016187">
    <property type="entry name" value="CTDL_fold"/>
</dbReference>
<keyword evidence="2" id="KW-0732">Signal</keyword>
<dbReference type="InterPro" id="IPR001304">
    <property type="entry name" value="C-type_lectin-like"/>
</dbReference>
<evidence type="ECO:0000259" key="3">
    <source>
        <dbReference type="SMART" id="SM00034"/>
    </source>
</evidence>
<dbReference type="InterPro" id="IPR016186">
    <property type="entry name" value="C-type_lectin-like/link_sf"/>
</dbReference>
<evidence type="ECO:0000256" key="1">
    <source>
        <dbReference type="SAM" id="MobiDB-lite"/>
    </source>
</evidence>
<dbReference type="SUPFAM" id="SSF56436">
    <property type="entry name" value="C-type lectin-like"/>
    <property type="match status" value="1"/>
</dbReference>
<dbReference type="CDD" id="cd00037">
    <property type="entry name" value="CLECT"/>
    <property type="match status" value="1"/>
</dbReference>
<proteinExistence type="predicted"/>
<feature type="domain" description="C-type lectin" evidence="3">
    <location>
        <begin position="23"/>
        <end position="192"/>
    </location>
</feature>
<evidence type="ECO:0000313" key="4">
    <source>
        <dbReference type="EMBL" id="CAD6197917.1"/>
    </source>
</evidence>
<dbReference type="EMBL" id="CAJGYM010000109">
    <property type="protein sequence ID" value="CAD6197917.1"/>
    <property type="molecule type" value="Genomic_DNA"/>
</dbReference>
<feature type="signal peptide" evidence="2">
    <location>
        <begin position="1"/>
        <end position="17"/>
    </location>
</feature>
<evidence type="ECO:0000313" key="5">
    <source>
        <dbReference type="Proteomes" id="UP000835052"/>
    </source>
</evidence>
<reference evidence="4" key="1">
    <citation type="submission" date="2020-10" db="EMBL/GenBank/DDBJ databases">
        <authorList>
            <person name="Kikuchi T."/>
        </authorList>
    </citation>
    <scope>NUCLEOTIDE SEQUENCE</scope>
    <source>
        <strain evidence="4">NKZ352</strain>
    </source>
</reference>